<feature type="chain" id="PRO_5007860988" description="Secreted protein" evidence="1">
    <location>
        <begin position="29"/>
        <end position="73"/>
    </location>
</feature>
<proteinExistence type="predicted"/>
<keyword evidence="1" id="KW-0732">Signal</keyword>
<feature type="signal peptide" evidence="1">
    <location>
        <begin position="1"/>
        <end position="28"/>
    </location>
</feature>
<dbReference type="AlphaFoldDB" id="A0A165KJN4"/>
<organism evidence="2 3">
    <name type="scientific">Exidia glandulosa HHB12029</name>
    <dbReference type="NCBI Taxonomy" id="1314781"/>
    <lineage>
        <taxon>Eukaryota</taxon>
        <taxon>Fungi</taxon>
        <taxon>Dikarya</taxon>
        <taxon>Basidiomycota</taxon>
        <taxon>Agaricomycotina</taxon>
        <taxon>Agaricomycetes</taxon>
        <taxon>Auriculariales</taxon>
        <taxon>Exidiaceae</taxon>
        <taxon>Exidia</taxon>
    </lineage>
</organism>
<evidence type="ECO:0000313" key="3">
    <source>
        <dbReference type="Proteomes" id="UP000077266"/>
    </source>
</evidence>
<keyword evidence="3" id="KW-1185">Reference proteome</keyword>
<sequence length="73" mass="7595">MSARSAVNLQRAAALIALVACDADVALAVALAVACARMPGCLPHAPPHARNPLPPLPVLNTTASRPRRSMYIL</sequence>
<dbReference type="EMBL" id="KV425943">
    <property type="protein sequence ID" value="KZV96442.1"/>
    <property type="molecule type" value="Genomic_DNA"/>
</dbReference>
<evidence type="ECO:0000313" key="2">
    <source>
        <dbReference type="EMBL" id="KZV96442.1"/>
    </source>
</evidence>
<accession>A0A165KJN4</accession>
<dbReference type="Proteomes" id="UP000077266">
    <property type="component" value="Unassembled WGS sequence"/>
</dbReference>
<evidence type="ECO:0008006" key="4">
    <source>
        <dbReference type="Google" id="ProtNLM"/>
    </source>
</evidence>
<name>A0A165KJN4_EXIGL</name>
<reference evidence="2 3" key="1">
    <citation type="journal article" date="2016" name="Mol. Biol. Evol.">
        <title>Comparative Genomics of Early-Diverging Mushroom-Forming Fungi Provides Insights into the Origins of Lignocellulose Decay Capabilities.</title>
        <authorList>
            <person name="Nagy L.G."/>
            <person name="Riley R."/>
            <person name="Tritt A."/>
            <person name="Adam C."/>
            <person name="Daum C."/>
            <person name="Floudas D."/>
            <person name="Sun H."/>
            <person name="Yadav J.S."/>
            <person name="Pangilinan J."/>
            <person name="Larsson K.H."/>
            <person name="Matsuura K."/>
            <person name="Barry K."/>
            <person name="Labutti K."/>
            <person name="Kuo R."/>
            <person name="Ohm R.A."/>
            <person name="Bhattacharya S.S."/>
            <person name="Shirouzu T."/>
            <person name="Yoshinaga Y."/>
            <person name="Martin F.M."/>
            <person name="Grigoriev I.V."/>
            <person name="Hibbett D.S."/>
        </authorList>
    </citation>
    <scope>NUCLEOTIDE SEQUENCE [LARGE SCALE GENOMIC DNA]</scope>
    <source>
        <strain evidence="2 3">HHB12029</strain>
    </source>
</reference>
<dbReference type="PROSITE" id="PS51257">
    <property type="entry name" value="PROKAR_LIPOPROTEIN"/>
    <property type="match status" value="1"/>
</dbReference>
<gene>
    <name evidence="2" type="ORF">EXIGLDRAFT_733359</name>
</gene>
<protein>
    <recommendedName>
        <fullName evidence="4">Secreted protein</fullName>
    </recommendedName>
</protein>
<evidence type="ECO:0000256" key="1">
    <source>
        <dbReference type="SAM" id="SignalP"/>
    </source>
</evidence>
<dbReference type="InParanoid" id="A0A165KJN4"/>